<evidence type="ECO:0000313" key="4">
    <source>
        <dbReference type="Proteomes" id="UP001497480"/>
    </source>
</evidence>
<dbReference type="PANTHER" id="PTHR31672:SF13">
    <property type="entry name" value="F-BOX PROTEIN CPR30-LIKE"/>
    <property type="match status" value="1"/>
</dbReference>
<dbReference type="PANTHER" id="PTHR31672">
    <property type="entry name" value="BNACNNG10540D PROTEIN"/>
    <property type="match status" value="1"/>
</dbReference>
<accession>A0AAV1WUL1</accession>
<dbReference type="InterPro" id="IPR036047">
    <property type="entry name" value="F-box-like_dom_sf"/>
</dbReference>
<dbReference type="Pfam" id="PF00646">
    <property type="entry name" value="F-box"/>
    <property type="match status" value="1"/>
</dbReference>
<name>A0AAV1WUL1_LUPLU</name>
<dbReference type="InterPro" id="IPR011043">
    <property type="entry name" value="Gal_Oxase/kelch_b-propeller"/>
</dbReference>
<gene>
    <name evidence="3" type="ORF">LLUT_LOCUS14023</name>
</gene>
<protein>
    <recommendedName>
        <fullName evidence="5">F-box domain-containing protein</fullName>
    </recommendedName>
</protein>
<evidence type="ECO:0000259" key="1">
    <source>
        <dbReference type="Pfam" id="PF00646"/>
    </source>
</evidence>
<keyword evidence="4" id="KW-1185">Reference proteome</keyword>
<proteinExistence type="predicted"/>
<evidence type="ECO:0000313" key="3">
    <source>
        <dbReference type="EMBL" id="CAL0312963.1"/>
    </source>
</evidence>
<sequence>MAATKDEKVSTNIPHDLVFNILSKLPIKSLKRFSCITPSWADLFENPNFMTMYYHNFFRKNDHDTSSILLKQGIPDTYKDNLFMLYGERFENKVKFDWPPPFQGNDIGCIYKLGSIINDTICVYPRISCGTQFDQKVILWNLSSNELKGIRYGYVPCPPGIHFMIALHGFGYDKFTNDYKLIRRIDYLQDNSFWNDVRVDPPMPSWELYSLKSNSWKKLDVEIPYDESYDHVYLNGMCHWWGCTTYNEEESVLVSFNLSDEVVYTTLVDWNGCHATQNRALMVMNDSIGMITMHEGNTCFEISILGELGVKESWTKIFKIGPLSCVAYPFGVWYKGKIFFHKDDGEIAWFDLSTRVLEEIGIKGYNHNGSSTINPKPISLVTNRILFKHPPSTPQLAVNFVMHFPSFPAISQYILVVARS</sequence>
<feature type="domain" description="F-box associated beta-propeller type 1" evidence="2">
    <location>
        <begin position="129"/>
        <end position="352"/>
    </location>
</feature>
<evidence type="ECO:0000259" key="2">
    <source>
        <dbReference type="Pfam" id="PF07734"/>
    </source>
</evidence>
<dbReference type="Proteomes" id="UP001497480">
    <property type="component" value="Unassembled WGS sequence"/>
</dbReference>
<dbReference type="SUPFAM" id="SSF50965">
    <property type="entry name" value="Galactose oxidase, central domain"/>
    <property type="match status" value="1"/>
</dbReference>
<comment type="caution">
    <text evidence="3">The sequence shown here is derived from an EMBL/GenBank/DDBJ whole genome shotgun (WGS) entry which is preliminary data.</text>
</comment>
<dbReference type="EMBL" id="CAXHTB010000009">
    <property type="protein sequence ID" value="CAL0312963.1"/>
    <property type="molecule type" value="Genomic_DNA"/>
</dbReference>
<evidence type="ECO:0008006" key="5">
    <source>
        <dbReference type="Google" id="ProtNLM"/>
    </source>
</evidence>
<dbReference type="SUPFAM" id="SSF81383">
    <property type="entry name" value="F-box domain"/>
    <property type="match status" value="1"/>
</dbReference>
<feature type="domain" description="F-box" evidence="1">
    <location>
        <begin position="12"/>
        <end position="49"/>
    </location>
</feature>
<dbReference type="NCBIfam" id="TIGR01640">
    <property type="entry name" value="F_box_assoc_1"/>
    <property type="match status" value="1"/>
</dbReference>
<dbReference type="InterPro" id="IPR001810">
    <property type="entry name" value="F-box_dom"/>
</dbReference>
<organism evidence="3 4">
    <name type="scientific">Lupinus luteus</name>
    <name type="common">European yellow lupine</name>
    <dbReference type="NCBI Taxonomy" id="3873"/>
    <lineage>
        <taxon>Eukaryota</taxon>
        <taxon>Viridiplantae</taxon>
        <taxon>Streptophyta</taxon>
        <taxon>Embryophyta</taxon>
        <taxon>Tracheophyta</taxon>
        <taxon>Spermatophyta</taxon>
        <taxon>Magnoliopsida</taxon>
        <taxon>eudicotyledons</taxon>
        <taxon>Gunneridae</taxon>
        <taxon>Pentapetalae</taxon>
        <taxon>rosids</taxon>
        <taxon>fabids</taxon>
        <taxon>Fabales</taxon>
        <taxon>Fabaceae</taxon>
        <taxon>Papilionoideae</taxon>
        <taxon>50 kb inversion clade</taxon>
        <taxon>genistoids sensu lato</taxon>
        <taxon>core genistoids</taxon>
        <taxon>Genisteae</taxon>
        <taxon>Lupinus</taxon>
    </lineage>
</organism>
<dbReference type="AlphaFoldDB" id="A0AAV1WUL1"/>
<dbReference type="InterPro" id="IPR050796">
    <property type="entry name" value="SCF_F-box_component"/>
</dbReference>
<dbReference type="InterPro" id="IPR006527">
    <property type="entry name" value="F-box-assoc_dom_typ1"/>
</dbReference>
<dbReference type="InterPro" id="IPR017451">
    <property type="entry name" value="F-box-assoc_interact_dom"/>
</dbReference>
<dbReference type="Pfam" id="PF07734">
    <property type="entry name" value="FBA_1"/>
    <property type="match status" value="1"/>
</dbReference>
<reference evidence="3 4" key="1">
    <citation type="submission" date="2024-03" db="EMBL/GenBank/DDBJ databases">
        <authorList>
            <person name="Martinez-Hernandez J."/>
        </authorList>
    </citation>
    <scope>NUCLEOTIDE SEQUENCE [LARGE SCALE GENOMIC DNA]</scope>
</reference>